<dbReference type="AlphaFoldDB" id="A0AA40KQ45"/>
<gene>
    <name evidence="1" type="ORF">K0M31_002977</name>
</gene>
<accession>A0AA40KQ45</accession>
<sequence length="108" mass="12248">MVWKTTSYLRLTKFMGRLDWSFSSGQMGRASEVDLRVNIRTIGKVSGYLLFSLKGTPAPRNTVAERAASFTFHQRKLKIAGENLDNDNDKPNSVCSWAKVRHISSAYY</sequence>
<evidence type="ECO:0000313" key="2">
    <source>
        <dbReference type="Proteomes" id="UP001177670"/>
    </source>
</evidence>
<dbReference type="Proteomes" id="UP001177670">
    <property type="component" value="Unassembled WGS sequence"/>
</dbReference>
<proteinExistence type="predicted"/>
<organism evidence="1 2">
    <name type="scientific">Melipona bicolor</name>
    <dbReference type="NCBI Taxonomy" id="60889"/>
    <lineage>
        <taxon>Eukaryota</taxon>
        <taxon>Metazoa</taxon>
        <taxon>Ecdysozoa</taxon>
        <taxon>Arthropoda</taxon>
        <taxon>Hexapoda</taxon>
        <taxon>Insecta</taxon>
        <taxon>Pterygota</taxon>
        <taxon>Neoptera</taxon>
        <taxon>Endopterygota</taxon>
        <taxon>Hymenoptera</taxon>
        <taxon>Apocrita</taxon>
        <taxon>Aculeata</taxon>
        <taxon>Apoidea</taxon>
        <taxon>Anthophila</taxon>
        <taxon>Apidae</taxon>
        <taxon>Melipona</taxon>
    </lineage>
</organism>
<evidence type="ECO:0000313" key="1">
    <source>
        <dbReference type="EMBL" id="KAK1128519.1"/>
    </source>
</evidence>
<reference evidence="1" key="1">
    <citation type="submission" date="2021-10" db="EMBL/GenBank/DDBJ databases">
        <title>Melipona bicolor Genome sequencing and assembly.</title>
        <authorList>
            <person name="Araujo N.S."/>
            <person name="Arias M.C."/>
        </authorList>
    </citation>
    <scope>NUCLEOTIDE SEQUENCE</scope>
    <source>
        <strain evidence="1">USP_2M_L1-L4_2017</strain>
        <tissue evidence="1">Whole body</tissue>
    </source>
</reference>
<name>A0AA40KQ45_9HYME</name>
<dbReference type="EMBL" id="JAHYIQ010000010">
    <property type="protein sequence ID" value="KAK1128519.1"/>
    <property type="molecule type" value="Genomic_DNA"/>
</dbReference>
<keyword evidence="2" id="KW-1185">Reference proteome</keyword>
<protein>
    <submittedName>
        <fullName evidence="1">Uncharacterized protein</fullName>
    </submittedName>
</protein>
<comment type="caution">
    <text evidence="1">The sequence shown here is derived from an EMBL/GenBank/DDBJ whole genome shotgun (WGS) entry which is preliminary data.</text>
</comment>